<protein>
    <submittedName>
        <fullName evidence="2">YesL family protein</fullName>
    </submittedName>
</protein>
<feature type="transmembrane region" description="Helical" evidence="1">
    <location>
        <begin position="139"/>
        <end position="163"/>
    </location>
</feature>
<name>A0ABW4NJQ4_9LACT</name>
<evidence type="ECO:0000313" key="3">
    <source>
        <dbReference type="Proteomes" id="UP001597285"/>
    </source>
</evidence>
<dbReference type="InterPro" id="IPR006938">
    <property type="entry name" value="DUF624"/>
</dbReference>
<proteinExistence type="predicted"/>
<feature type="transmembrane region" description="Helical" evidence="1">
    <location>
        <begin position="109"/>
        <end position="130"/>
    </location>
</feature>
<reference evidence="3" key="1">
    <citation type="journal article" date="2019" name="Int. J. Syst. Evol. Microbiol.">
        <title>The Global Catalogue of Microorganisms (GCM) 10K type strain sequencing project: providing services to taxonomists for standard genome sequencing and annotation.</title>
        <authorList>
            <consortium name="The Broad Institute Genomics Platform"/>
            <consortium name="The Broad Institute Genome Sequencing Center for Infectious Disease"/>
            <person name="Wu L."/>
            <person name="Ma J."/>
        </authorList>
    </citation>
    <scope>NUCLEOTIDE SEQUENCE [LARGE SCALE GENOMIC DNA]</scope>
    <source>
        <strain evidence="3">KCTC 42143</strain>
    </source>
</reference>
<dbReference type="Proteomes" id="UP001597285">
    <property type="component" value="Unassembled WGS sequence"/>
</dbReference>
<gene>
    <name evidence="2" type="ORF">ACFSBK_02005</name>
</gene>
<keyword evidence="1" id="KW-1133">Transmembrane helix</keyword>
<dbReference type="Pfam" id="PF04854">
    <property type="entry name" value="DUF624"/>
    <property type="match status" value="1"/>
</dbReference>
<sequence>MEKKKFSEAIIVGTEWAARLATLNLVFILFSIPLITLIPSLVALFEVIRSWEKGNKKIPIFKTFFYEFRKSFWHSYKVGLPLLLISVVLIVDIYYTAGQTSDGLLILRYAIYTLTLLFSIMVLYSFPIFVQYKLPIYKVYFLALTIGLTQPFVTLSMLLTVAVVIGVNVFWPALSFFFSVSVIAMVAFKMASHSLQKYDTTEPVPSE</sequence>
<organism evidence="2 3">
    <name type="scientific">Carnobacterium antarcticum</name>
    <dbReference type="NCBI Taxonomy" id="2126436"/>
    <lineage>
        <taxon>Bacteria</taxon>
        <taxon>Bacillati</taxon>
        <taxon>Bacillota</taxon>
        <taxon>Bacilli</taxon>
        <taxon>Lactobacillales</taxon>
        <taxon>Carnobacteriaceae</taxon>
        <taxon>Carnobacterium</taxon>
    </lineage>
</organism>
<keyword evidence="1" id="KW-0472">Membrane</keyword>
<feature type="transmembrane region" description="Helical" evidence="1">
    <location>
        <begin position="25"/>
        <end position="48"/>
    </location>
</feature>
<keyword evidence="1" id="KW-0812">Transmembrane</keyword>
<feature type="transmembrane region" description="Helical" evidence="1">
    <location>
        <begin position="169"/>
        <end position="188"/>
    </location>
</feature>
<dbReference type="EMBL" id="JBHUFF010000008">
    <property type="protein sequence ID" value="MFD1798632.1"/>
    <property type="molecule type" value="Genomic_DNA"/>
</dbReference>
<comment type="caution">
    <text evidence="2">The sequence shown here is derived from an EMBL/GenBank/DDBJ whole genome shotgun (WGS) entry which is preliminary data.</text>
</comment>
<feature type="transmembrane region" description="Helical" evidence="1">
    <location>
        <begin position="78"/>
        <end position="97"/>
    </location>
</feature>
<keyword evidence="3" id="KW-1185">Reference proteome</keyword>
<evidence type="ECO:0000313" key="2">
    <source>
        <dbReference type="EMBL" id="MFD1798632.1"/>
    </source>
</evidence>
<dbReference type="RefSeq" id="WP_058919050.1">
    <property type="nucleotide sequence ID" value="NZ_JBHSQC010000015.1"/>
</dbReference>
<accession>A0ABW4NJQ4</accession>
<evidence type="ECO:0000256" key="1">
    <source>
        <dbReference type="SAM" id="Phobius"/>
    </source>
</evidence>